<accession>A0ABW3ACA8</accession>
<keyword evidence="2" id="KW-1185">Reference proteome</keyword>
<dbReference type="EMBL" id="JBHTHM010002957">
    <property type="protein sequence ID" value="MFD0788636.1"/>
    <property type="molecule type" value="Genomic_DNA"/>
</dbReference>
<sequence length="59" mass="6490">LSRRGRLMSAQGSLLDARAAEYLSYGSFRVPGFASRWRTSQAPRPVRSSIPSTYTEAVA</sequence>
<organism evidence="1 2">
    <name type="scientific">Micromonospora azadirachtae</name>
    <dbReference type="NCBI Taxonomy" id="1970735"/>
    <lineage>
        <taxon>Bacteria</taxon>
        <taxon>Bacillati</taxon>
        <taxon>Actinomycetota</taxon>
        <taxon>Actinomycetes</taxon>
        <taxon>Micromonosporales</taxon>
        <taxon>Micromonosporaceae</taxon>
        <taxon>Micromonospora</taxon>
    </lineage>
</organism>
<name>A0ABW3ACA8_9ACTN</name>
<dbReference type="Proteomes" id="UP001597053">
    <property type="component" value="Unassembled WGS sequence"/>
</dbReference>
<evidence type="ECO:0000313" key="2">
    <source>
        <dbReference type="Proteomes" id="UP001597053"/>
    </source>
</evidence>
<reference evidence="2" key="1">
    <citation type="journal article" date="2019" name="Int. J. Syst. Evol. Microbiol.">
        <title>The Global Catalogue of Microorganisms (GCM) 10K type strain sequencing project: providing services to taxonomists for standard genome sequencing and annotation.</title>
        <authorList>
            <consortium name="The Broad Institute Genomics Platform"/>
            <consortium name="The Broad Institute Genome Sequencing Center for Infectious Disease"/>
            <person name="Wu L."/>
            <person name="Ma J."/>
        </authorList>
    </citation>
    <scope>NUCLEOTIDE SEQUENCE [LARGE SCALE GENOMIC DNA]</scope>
    <source>
        <strain evidence="2">JCM 32148</strain>
    </source>
</reference>
<gene>
    <name evidence="1" type="ORF">ACFQZ8_32370</name>
</gene>
<protein>
    <submittedName>
        <fullName evidence="1">Uncharacterized protein</fullName>
    </submittedName>
</protein>
<proteinExistence type="predicted"/>
<feature type="non-terminal residue" evidence="1">
    <location>
        <position position="1"/>
    </location>
</feature>
<comment type="caution">
    <text evidence="1">The sequence shown here is derived from an EMBL/GenBank/DDBJ whole genome shotgun (WGS) entry which is preliminary data.</text>
</comment>
<evidence type="ECO:0000313" key="1">
    <source>
        <dbReference type="EMBL" id="MFD0788636.1"/>
    </source>
</evidence>